<comment type="caution">
    <text evidence="1">The sequence shown here is derived from an EMBL/GenBank/DDBJ whole genome shotgun (WGS) entry which is preliminary data.</text>
</comment>
<dbReference type="EMBL" id="LBXO01000010">
    <property type="protein sequence ID" value="KKR33356.1"/>
    <property type="molecule type" value="Genomic_DNA"/>
</dbReference>
<reference evidence="1 2" key="1">
    <citation type="journal article" date="2015" name="Nature">
        <title>rRNA introns, odd ribosomes, and small enigmatic genomes across a large radiation of phyla.</title>
        <authorList>
            <person name="Brown C.T."/>
            <person name="Hug L.A."/>
            <person name="Thomas B.C."/>
            <person name="Sharon I."/>
            <person name="Castelle C.J."/>
            <person name="Singh A."/>
            <person name="Wilkins M.J."/>
            <person name="Williams K.H."/>
            <person name="Banfield J.F."/>
        </authorList>
    </citation>
    <scope>NUCLEOTIDE SEQUENCE [LARGE SCALE GENOMIC DNA]</scope>
</reference>
<dbReference type="AlphaFoldDB" id="A0A0G0Q7P6"/>
<dbReference type="Proteomes" id="UP000034137">
    <property type="component" value="Unassembled WGS sequence"/>
</dbReference>
<protein>
    <submittedName>
        <fullName evidence="1">Uncharacterized protein</fullName>
    </submittedName>
</protein>
<evidence type="ECO:0000313" key="2">
    <source>
        <dbReference type="Proteomes" id="UP000034137"/>
    </source>
</evidence>
<accession>A0A0G0Q7P6</accession>
<proteinExistence type="predicted"/>
<organism evidence="1 2">
    <name type="scientific">Candidatus Falkowbacteria bacterium GW2011_GWF2_39_8</name>
    <dbReference type="NCBI Taxonomy" id="1618642"/>
    <lineage>
        <taxon>Bacteria</taxon>
        <taxon>Candidatus Falkowiibacteriota</taxon>
    </lineage>
</organism>
<name>A0A0G0Q7P6_9BACT</name>
<gene>
    <name evidence="1" type="ORF">UT64_C0010G0030</name>
</gene>
<evidence type="ECO:0000313" key="1">
    <source>
        <dbReference type="EMBL" id="KKR33356.1"/>
    </source>
</evidence>
<sequence>MANNICMIGYVGQNNEGNNYLAHHLTLYFDQKLLGEEKSSQEITNMRAS</sequence>